<evidence type="ECO:0000313" key="9">
    <source>
        <dbReference type="Proteomes" id="UP000319257"/>
    </source>
</evidence>
<accession>A0A507AXJ0</accession>
<evidence type="ECO:0000256" key="4">
    <source>
        <dbReference type="ARBA" id="ARBA00023125"/>
    </source>
</evidence>
<feature type="region of interest" description="Disordered" evidence="7">
    <location>
        <begin position="357"/>
        <end position="376"/>
    </location>
</feature>
<name>A0A507AXJ0_9PEZI</name>
<keyword evidence="5" id="KW-0804">Transcription</keyword>
<dbReference type="GO" id="GO:0046872">
    <property type="term" value="F:metal ion binding"/>
    <property type="evidence" value="ECO:0007669"/>
    <property type="project" value="UniProtKB-KW"/>
</dbReference>
<feature type="region of interest" description="Disordered" evidence="7">
    <location>
        <begin position="469"/>
        <end position="497"/>
    </location>
</feature>
<keyword evidence="4" id="KW-0238">DNA-binding</keyword>
<keyword evidence="6" id="KW-0539">Nucleus</keyword>
<organism evidence="8 9">
    <name type="scientific">Thyridium curvatum</name>
    <dbReference type="NCBI Taxonomy" id="1093900"/>
    <lineage>
        <taxon>Eukaryota</taxon>
        <taxon>Fungi</taxon>
        <taxon>Dikarya</taxon>
        <taxon>Ascomycota</taxon>
        <taxon>Pezizomycotina</taxon>
        <taxon>Sordariomycetes</taxon>
        <taxon>Sordariomycetidae</taxon>
        <taxon>Thyridiales</taxon>
        <taxon>Thyridiaceae</taxon>
        <taxon>Thyridium</taxon>
    </lineage>
</organism>
<evidence type="ECO:0000313" key="8">
    <source>
        <dbReference type="EMBL" id="TPX09641.1"/>
    </source>
</evidence>
<dbReference type="GeneID" id="41976561"/>
<sequence>MIYQPSAGLPFSEQDGLYFSLFRSHTANELSGFFDNVFWSRIVMQECHSEPAIRHAVVALGALYKTLEKATESPPSSPTDSGLLMDSAHRHWEVALKQYSKALEASISASRQDVGAHRTVLMASVLLACFDSFVGDHKKAILQIQQGLRFLESLRAERRRSFAPKPEEPVEDEIIQMFTRLAIQAKSYDMAFHFPQPHVIRLLPSPTDPLSPAAEGTSPVSIHQEPIPPQFPSLLDARIAWDTLLERVFRFTELMFQFVSAGSAPNILPNSMTQYGQQFQADLRAWSDAFEPLLSSRFAPSVTRQEKAGIAVLKMFHLMGEILFAMTFSDSEMHFDKYRPHFKTIVDLAQEVVGDEERSAKEKRCPNPGRCTHQRNHPPDVFGGNDYAAHHIKASFSADLGIVPPLYVVATKSRDRQIRRQAIQLLRSSSRREGMWDSELMARIGMWVTEIEEEEELLTPRESPVAFSRPFSDAGSPNGSLDFGERPLGPGGNAKWEDRRESIVSTLSNRSQPKPIPAEKRVLVKSCEFDLREHKAVLQCGTRGLAAGSLDLKTRRTTISW</sequence>
<evidence type="ECO:0008006" key="10">
    <source>
        <dbReference type="Google" id="ProtNLM"/>
    </source>
</evidence>
<keyword evidence="3" id="KW-0805">Transcription regulation</keyword>
<evidence type="ECO:0000256" key="7">
    <source>
        <dbReference type="SAM" id="MobiDB-lite"/>
    </source>
</evidence>
<gene>
    <name evidence="8" type="ORF">E0L32_009114</name>
</gene>
<dbReference type="GO" id="GO:0003677">
    <property type="term" value="F:DNA binding"/>
    <property type="evidence" value="ECO:0007669"/>
    <property type="project" value="UniProtKB-KW"/>
</dbReference>
<dbReference type="EMBL" id="SKBQ01000064">
    <property type="protein sequence ID" value="TPX09641.1"/>
    <property type="molecule type" value="Genomic_DNA"/>
</dbReference>
<dbReference type="InterPro" id="IPR021858">
    <property type="entry name" value="Fun_TF"/>
</dbReference>
<evidence type="ECO:0000256" key="2">
    <source>
        <dbReference type="ARBA" id="ARBA00022833"/>
    </source>
</evidence>
<keyword evidence="1" id="KW-0479">Metal-binding</keyword>
<reference evidence="8 9" key="1">
    <citation type="submission" date="2019-06" db="EMBL/GenBank/DDBJ databases">
        <title>Draft genome sequence of the filamentous fungus Phialemoniopsis curvata isolated from diesel fuel.</title>
        <authorList>
            <person name="Varaljay V.A."/>
            <person name="Lyon W.J."/>
            <person name="Crouch A.L."/>
            <person name="Drake C.E."/>
            <person name="Hollomon J.M."/>
            <person name="Nadeau L.J."/>
            <person name="Nunn H.S."/>
            <person name="Stevenson B.S."/>
            <person name="Bojanowski C.L."/>
            <person name="Crookes-Goodson W.J."/>
        </authorList>
    </citation>
    <scope>NUCLEOTIDE SEQUENCE [LARGE SCALE GENOMIC DNA]</scope>
    <source>
        <strain evidence="8 9">D216</strain>
    </source>
</reference>
<dbReference type="PANTHER" id="PTHR36206">
    <property type="entry name" value="ASPERCRYPTIN BIOSYNTHESIS CLUSTER-SPECIFIC TRANSCRIPTION REGULATOR ATNN-RELATED"/>
    <property type="match status" value="1"/>
</dbReference>
<dbReference type="STRING" id="1093900.A0A507AXJ0"/>
<comment type="caution">
    <text evidence="8">The sequence shown here is derived from an EMBL/GenBank/DDBJ whole genome shotgun (WGS) entry which is preliminary data.</text>
</comment>
<dbReference type="PANTHER" id="PTHR36206:SF4">
    <property type="entry name" value="HYPOTHETICAL CONSERVED PROTEIN (EUROFUNG)-RELATED"/>
    <property type="match status" value="1"/>
</dbReference>
<evidence type="ECO:0000256" key="1">
    <source>
        <dbReference type="ARBA" id="ARBA00022723"/>
    </source>
</evidence>
<dbReference type="RefSeq" id="XP_030991352.1">
    <property type="nucleotide sequence ID" value="XM_031144043.1"/>
</dbReference>
<evidence type="ECO:0000256" key="3">
    <source>
        <dbReference type="ARBA" id="ARBA00023015"/>
    </source>
</evidence>
<dbReference type="Proteomes" id="UP000319257">
    <property type="component" value="Unassembled WGS sequence"/>
</dbReference>
<dbReference type="AlphaFoldDB" id="A0A507AXJ0"/>
<protein>
    <recommendedName>
        <fullName evidence="10">C6 zinc finger domain protein</fullName>
    </recommendedName>
</protein>
<dbReference type="InParanoid" id="A0A507AXJ0"/>
<dbReference type="Pfam" id="PF11951">
    <property type="entry name" value="Fungal_trans_2"/>
    <property type="match status" value="1"/>
</dbReference>
<keyword evidence="2" id="KW-0862">Zinc</keyword>
<dbReference type="InterPro" id="IPR052360">
    <property type="entry name" value="Transcr_Regulatory_Proteins"/>
</dbReference>
<proteinExistence type="predicted"/>
<dbReference type="OrthoDB" id="39175at2759"/>
<evidence type="ECO:0000256" key="6">
    <source>
        <dbReference type="ARBA" id="ARBA00023242"/>
    </source>
</evidence>
<keyword evidence="9" id="KW-1185">Reference proteome</keyword>
<evidence type="ECO:0000256" key="5">
    <source>
        <dbReference type="ARBA" id="ARBA00023163"/>
    </source>
</evidence>